<organism evidence="1">
    <name type="scientific">Cucumis melo</name>
    <name type="common">Muskmelon</name>
    <dbReference type="NCBI Taxonomy" id="3656"/>
    <lineage>
        <taxon>Eukaryota</taxon>
        <taxon>Viridiplantae</taxon>
        <taxon>Streptophyta</taxon>
        <taxon>Embryophyta</taxon>
        <taxon>Tracheophyta</taxon>
        <taxon>Spermatophyta</taxon>
        <taxon>Magnoliopsida</taxon>
        <taxon>eudicotyledons</taxon>
        <taxon>Gunneridae</taxon>
        <taxon>Pentapetalae</taxon>
        <taxon>rosids</taxon>
        <taxon>fabids</taxon>
        <taxon>Cucurbitales</taxon>
        <taxon>Cucurbitaceae</taxon>
        <taxon>Benincaseae</taxon>
        <taxon>Cucumis</taxon>
    </lineage>
</organism>
<accession>A0A9I9EL12</accession>
<dbReference type="EnsemblPlants" id="MELO3C035309.2.1">
    <property type="protein sequence ID" value="MELO3C035309.2.1"/>
    <property type="gene ID" value="MELO3C035309.2"/>
</dbReference>
<sequence>MFFFFIHVPYPKFQLGFAFHKEENEIETILSHFHDFPEENVDHLLVRSRLLALINRSVADIRGLDLFNSSFFLLVKFYFQDIISHRLR</sequence>
<reference evidence="1" key="1">
    <citation type="submission" date="2023-03" db="UniProtKB">
        <authorList>
            <consortium name="EnsemblPlants"/>
        </authorList>
    </citation>
    <scope>IDENTIFICATION</scope>
</reference>
<evidence type="ECO:0000313" key="1">
    <source>
        <dbReference type="EnsemblPlants" id="MELO3C035309.2.1"/>
    </source>
</evidence>
<protein>
    <submittedName>
        <fullName evidence="1">Uncharacterized protein</fullName>
    </submittedName>
</protein>
<dbReference type="AlphaFoldDB" id="A0A9I9EL12"/>
<proteinExistence type="predicted"/>
<name>A0A9I9EL12_CUCME</name>
<dbReference type="Gramene" id="MELO3C035309.2.1">
    <property type="protein sequence ID" value="MELO3C035309.2.1"/>
    <property type="gene ID" value="MELO3C035309.2"/>
</dbReference>